<evidence type="ECO:0000256" key="3">
    <source>
        <dbReference type="ARBA" id="ARBA00022723"/>
    </source>
</evidence>
<dbReference type="CDD" id="cd11030">
    <property type="entry name" value="CYP105-like"/>
    <property type="match status" value="1"/>
</dbReference>
<organism evidence="7 8">
    <name type="scientific">Myriangium duriaei CBS 260.36</name>
    <dbReference type="NCBI Taxonomy" id="1168546"/>
    <lineage>
        <taxon>Eukaryota</taxon>
        <taxon>Fungi</taxon>
        <taxon>Dikarya</taxon>
        <taxon>Ascomycota</taxon>
        <taxon>Pezizomycotina</taxon>
        <taxon>Dothideomycetes</taxon>
        <taxon>Dothideomycetidae</taxon>
        <taxon>Myriangiales</taxon>
        <taxon>Myriangiaceae</taxon>
        <taxon>Myriangium</taxon>
    </lineage>
</organism>
<keyword evidence="3" id="KW-0479">Metal-binding</keyword>
<accession>A0A9P4MIA6</accession>
<keyword evidence="6" id="KW-0503">Monooxygenase</keyword>
<comment type="similarity">
    <text evidence="1">Belongs to the cytochrome P450 family.</text>
</comment>
<protein>
    <submittedName>
        <fullName evidence="7">Cytochrome P450</fullName>
    </submittedName>
</protein>
<evidence type="ECO:0000256" key="4">
    <source>
        <dbReference type="ARBA" id="ARBA00023002"/>
    </source>
</evidence>
<dbReference type="FunFam" id="1.10.630.10:FF:000018">
    <property type="entry name" value="Cytochrome P450 monooxygenase"/>
    <property type="match status" value="1"/>
</dbReference>
<dbReference type="GO" id="GO:0004497">
    <property type="term" value="F:monooxygenase activity"/>
    <property type="evidence" value="ECO:0007669"/>
    <property type="project" value="UniProtKB-KW"/>
</dbReference>
<dbReference type="OrthoDB" id="3945418at2759"/>
<evidence type="ECO:0000313" key="8">
    <source>
        <dbReference type="Proteomes" id="UP000799439"/>
    </source>
</evidence>
<evidence type="ECO:0000256" key="5">
    <source>
        <dbReference type="ARBA" id="ARBA00023004"/>
    </source>
</evidence>
<evidence type="ECO:0000256" key="2">
    <source>
        <dbReference type="ARBA" id="ARBA00022617"/>
    </source>
</evidence>
<dbReference type="InterPro" id="IPR036396">
    <property type="entry name" value="Cyt_P450_sf"/>
</dbReference>
<keyword evidence="8" id="KW-1185">Reference proteome</keyword>
<sequence>MATETAHPPSFPFPRAHTFEPPTENIKLREQCPVSQVELYDGSKAWIVMKHQECCDVLSSNKLSADRRHAGYPEIHGGGHKAKEARPTFVNLDDPDHKSQRDMIQAAFDPEAVRKLRPMMQNIVDRNIDKLVQKGKDSQPVDFMANFANLVPTEVIFEMLGVPKDQAEDLAKDEEVRHSTSRNAAESSNKHLQDSMQALVKQRIDKPEDDLISKLVVEQLKPGNLTEEDVVNLALLVLTAGNAAMLSSIGLGIITLLSHPEQLEELKKDPSIVSSVVNELLRYNTTSALNSRRATNEDITIHGQHIPKDTGVICSVQSADRDRLDPKEPDPETFNIHRNRDPDKVLGFGYGPHRCQGEALVRQELEIVFGTLFQKLPNLKLAVDVKDVKYSPATQNASVVELPVRF</sequence>
<comment type="caution">
    <text evidence="7">The sequence shown here is derived from an EMBL/GenBank/DDBJ whole genome shotgun (WGS) entry which is preliminary data.</text>
</comment>
<proteinExistence type="inferred from homology"/>
<dbReference type="GO" id="GO:0005506">
    <property type="term" value="F:iron ion binding"/>
    <property type="evidence" value="ECO:0007669"/>
    <property type="project" value="InterPro"/>
</dbReference>
<dbReference type="Gene3D" id="1.10.630.10">
    <property type="entry name" value="Cytochrome P450"/>
    <property type="match status" value="1"/>
</dbReference>
<dbReference type="SUPFAM" id="SSF48264">
    <property type="entry name" value="Cytochrome P450"/>
    <property type="match status" value="1"/>
</dbReference>
<gene>
    <name evidence="7" type="ORF">K461DRAFT_280830</name>
</gene>
<dbReference type="PANTHER" id="PTHR46696">
    <property type="entry name" value="P450, PUTATIVE (EUROFUNG)-RELATED"/>
    <property type="match status" value="1"/>
</dbReference>
<name>A0A9P4MIA6_9PEZI</name>
<keyword evidence="2" id="KW-0349">Heme</keyword>
<dbReference type="AlphaFoldDB" id="A0A9P4MIA6"/>
<dbReference type="GO" id="GO:0020037">
    <property type="term" value="F:heme binding"/>
    <property type="evidence" value="ECO:0007669"/>
    <property type="project" value="InterPro"/>
</dbReference>
<dbReference type="InterPro" id="IPR001128">
    <property type="entry name" value="Cyt_P450"/>
</dbReference>
<evidence type="ECO:0000256" key="6">
    <source>
        <dbReference type="ARBA" id="ARBA00023033"/>
    </source>
</evidence>
<dbReference type="Proteomes" id="UP000799439">
    <property type="component" value="Unassembled WGS sequence"/>
</dbReference>
<dbReference type="GO" id="GO:0016705">
    <property type="term" value="F:oxidoreductase activity, acting on paired donors, with incorporation or reduction of molecular oxygen"/>
    <property type="evidence" value="ECO:0007669"/>
    <property type="project" value="InterPro"/>
</dbReference>
<keyword evidence="4" id="KW-0560">Oxidoreductase</keyword>
<dbReference type="Pfam" id="PF00067">
    <property type="entry name" value="p450"/>
    <property type="match status" value="1"/>
</dbReference>
<dbReference type="PANTHER" id="PTHR46696:SF6">
    <property type="entry name" value="P450, PUTATIVE (EUROFUNG)-RELATED"/>
    <property type="match status" value="1"/>
</dbReference>
<keyword evidence="5" id="KW-0408">Iron</keyword>
<dbReference type="EMBL" id="ML996089">
    <property type="protein sequence ID" value="KAF2150809.1"/>
    <property type="molecule type" value="Genomic_DNA"/>
</dbReference>
<dbReference type="PRINTS" id="PR00359">
    <property type="entry name" value="BP450"/>
</dbReference>
<evidence type="ECO:0000256" key="1">
    <source>
        <dbReference type="ARBA" id="ARBA00010617"/>
    </source>
</evidence>
<evidence type="ECO:0000313" key="7">
    <source>
        <dbReference type="EMBL" id="KAF2150809.1"/>
    </source>
</evidence>
<reference evidence="7" key="1">
    <citation type="journal article" date="2020" name="Stud. Mycol.">
        <title>101 Dothideomycetes genomes: a test case for predicting lifestyles and emergence of pathogens.</title>
        <authorList>
            <person name="Haridas S."/>
            <person name="Albert R."/>
            <person name="Binder M."/>
            <person name="Bloem J."/>
            <person name="Labutti K."/>
            <person name="Salamov A."/>
            <person name="Andreopoulos B."/>
            <person name="Baker S."/>
            <person name="Barry K."/>
            <person name="Bills G."/>
            <person name="Bluhm B."/>
            <person name="Cannon C."/>
            <person name="Castanera R."/>
            <person name="Culley D."/>
            <person name="Daum C."/>
            <person name="Ezra D."/>
            <person name="Gonzalez J."/>
            <person name="Henrissat B."/>
            <person name="Kuo A."/>
            <person name="Liang C."/>
            <person name="Lipzen A."/>
            <person name="Lutzoni F."/>
            <person name="Magnuson J."/>
            <person name="Mondo S."/>
            <person name="Nolan M."/>
            <person name="Ohm R."/>
            <person name="Pangilinan J."/>
            <person name="Park H.-J."/>
            <person name="Ramirez L."/>
            <person name="Alfaro M."/>
            <person name="Sun H."/>
            <person name="Tritt A."/>
            <person name="Yoshinaga Y."/>
            <person name="Zwiers L.-H."/>
            <person name="Turgeon B."/>
            <person name="Goodwin S."/>
            <person name="Spatafora J."/>
            <person name="Crous P."/>
            <person name="Grigoriev I."/>
        </authorList>
    </citation>
    <scope>NUCLEOTIDE SEQUENCE</scope>
    <source>
        <strain evidence="7">CBS 260.36</strain>
    </source>
</reference>
<dbReference type="InterPro" id="IPR002397">
    <property type="entry name" value="Cyt_P450_B"/>
</dbReference>